<dbReference type="Pfam" id="PF00668">
    <property type="entry name" value="Condensation"/>
    <property type="match status" value="2"/>
</dbReference>
<organism evidence="2 3">
    <name type="scientific">Niastella soli</name>
    <dbReference type="NCBI Taxonomy" id="2821487"/>
    <lineage>
        <taxon>Bacteria</taxon>
        <taxon>Pseudomonadati</taxon>
        <taxon>Bacteroidota</taxon>
        <taxon>Chitinophagia</taxon>
        <taxon>Chitinophagales</taxon>
        <taxon>Chitinophagaceae</taxon>
        <taxon>Niastella</taxon>
    </lineage>
</organism>
<sequence length="778" mass="90341">DGKQLAIGPKSSSYRQWYEALHQYGKSRRLLSQQPYWEATRNISSLLPVDKPHSGIIRKKDIRSYGIALDEQHTRQLLQTVPRVYRTEINDVLLSALTRTLSKWSKQQQILIGMEGHGREVINDKTDLSRTTGWFTTLHPLLLQAPAQDEASEWLMSIKEQLRQVPDKGIGYGVLKYLNKTAALQAADNWQVAFNYLGQLDNITRSSNWFSSASEAHGSSASDENIITPPIVINSMIYQGELHIQWSYSQLHYEDSTVQQLAQSFIDDLQYLVDHCASVPAEETITTPWDHYIQSGVSYTELRRFMQEEENGLPRKRQIEALYPLSGLQKGMLFHSLYAAQEGIYVNQLTCILQKVNREIFDKTWQQICRRHSILRSCYYYDAFTVPVQAVFQDVQLSITTVDFRNSSEQEQWQLVDEYEQQDRRRGFSFKEGVPMRISLLQLADNTWHMIWTFHHILLDGWSVSVVMKEFMAAYESLLQGQSPAIPQEDRYEDYIRYIAGKDRFEEEVYWRTYLHGVERETLLPFFEAAAERNKGLGSYARDMLTVGKDTTERITEFIRKERLTMNTLMQGVWAYLLHRYTRKDTIAYGIVVSGRPAQLNHIDDRVGMYINMIPLRSHWNEEEELVPWLHSLQQEQLESRDYEYSALNEIRSWTPVKGELFDSTLTFQNFPVNPDLTNQHTLKVSDLRMHEHDNYPLSLTVLSDAGLSIQFKYNTDLLDATHIKSIIQHFEQVLMQITKPEIIKLKDLDFTTSAPTLTSTLFEVQDDLFDFGSPASV</sequence>
<protein>
    <recommendedName>
        <fullName evidence="1">Condensation domain-containing protein</fullName>
    </recommendedName>
</protein>
<evidence type="ECO:0000259" key="1">
    <source>
        <dbReference type="Pfam" id="PF00668"/>
    </source>
</evidence>
<evidence type="ECO:0000313" key="2">
    <source>
        <dbReference type="EMBL" id="MBO9205114.1"/>
    </source>
</evidence>
<feature type="domain" description="Condensation" evidence="1">
    <location>
        <begin position="321"/>
        <end position="751"/>
    </location>
</feature>
<gene>
    <name evidence="2" type="ORF">J7I42_32810</name>
</gene>
<reference evidence="2 3" key="1">
    <citation type="submission" date="2021-03" db="EMBL/GenBank/DDBJ databases">
        <title>Assistant Professor.</title>
        <authorList>
            <person name="Huq M.A."/>
        </authorList>
    </citation>
    <scope>NUCLEOTIDE SEQUENCE [LARGE SCALE GENOMIC DNA]</scope>
    <source>
        <strain evidence="2 3">MAH-29</strain>
    </source>
</reference>
<dbReference type="InterPro" id="IPR023213">
    <property type="entry name" value="CAT-like_dom_sf"/>
</dbReference>
<dbReference type="CDD" id="cd19543">
    <property type="entry name" value="DCL_NRPS"/>
    <property type="match status" value="1"/>
</dbReference>
<dbReference type="EMBL" id="JAGHKO010000019">
    <property type="protein sequence ID" value="MBO9205114.1"/>
    <property type="molecule type" value="Genomic_DNA"/>
</dbReference>
<dbReference type="NCBIfam" id="TIGR01720">
    <property type="entry name" value="NRPS-para261"/>
    <property type="match status" value="1"/>
</dbReference>
<comment type="caution">
    <text evidence="2">The sequence shown here is derived from an EMBL/GenBank/DDBJ whole genome shotgun (WGS) entry which is preliminary data.</text>
</comment>
<dbReference type="PANTHER" id="PTHR45398:SF1">
    <property type="entry name" value="ENZYME, PUTATIVE (JCVI)-RELATED"/>
    <property type="match status" value="1"/>
</dbReference>
<dbReference type="RefSeq" id="WP_209144369.1">
    <property type="nucleotide sequence ID" value="NZ_JAGHKO010000019.1"/>
</dbReference>
<dbReference type="InterPro" id="IPR001242">
    <property type="entry name" value="Condensation_dom"/>
</dbReference>
<dbReference type="Gene3D" id="3.30.559.30">
    <property type="entry name" value="Nonribosomal peptide synthetase, condensation domain"/>
    <property type="match status" value="2"/>
</dbReference>
<proteinExistence type="predicted"/>
<dbReference type="InterPro" id="IPR010060">
    <property type="entry name" value="NRPS_synth"/>
</dbReference>
<dbReference type="Proteomes" id="UP000677244">
    <property type="component" value="Unassembled WGS sequence"/>
</dbReference>
<evidence type="ECO:0000313" key="3">
    <source>
        <dbReference type="Proteomes" id="UP000677244"/>
    </source>
</evidence>
<feature type="non-terminal residue" evidence="2">
    <location>
        <position position="1"/>
    </location>
</feature>
<dbReference type="SUPFAM" id="SSF52777">
    <property type="entry name" value="CoA-dependent acyltransferases"/>
    <property type="match status" value="3"/>
</dbReference>
<dbReference type="PANTHER" id="PTHR45398">
    <property type="match status" value="1"/>
</dbReference>
<name>A0ABS3Z4N0_9BACT</name>
<feature type="domain" description="Condensation" evidence="1">
    <location>
        <begin position="2"/>
        <end position="287"/>
    </location>
</feature>
<accession>A0ABS3Z4N0</accession>
<dbReference type="Gene3D" id="3.30.559.10">
    <property type="entry name" value="Chloramphenicol acetyltransferase-like domain"/>
    <property type="match status" value="1"/>
</dbReference>
<keyword evidence="3" id="KW-1185">Reference proteome</keyword>